<feature type="transmembrane region" description="Helical" evidence="1">
    <location>
        <begin position="91"/>
        <end position="109"/>
    </location>
</feature>
<evidence type="ECO:0000313" key="2">
    <source>
        <dbReference type="EMBL" id="GAA1720371.1"/>
    </source>
</evidence>
<feature type="transmembrane region" description="Helical" evidence="1">
    <location>
        <begin position="129"/>
        <end position="150"/>
    </location>
</feature>
<feature type="transmembrane region" description="Helical" evidence="1">
    <location>
        <begin position="12"/>
        <end position="37"/>
    </location>
</feature>
<keyword evidence="1" id="KW-1133">Transmembrane helix</keyword>
<feature type="transmembrane region" description="Helical" evidence="1">
    <location>
        <begin position="239"/>
        <end position="260"/>
    </location>
</feature>
<sequence length="278" mass="28394">MGAFAEVAANGPLLAALGVAALAGLVSFFAPCMLPLLPGYLSYVTGLTGADLDSLNKTPVVHDAVAGPVTLARTADGAAQTVARRRVRMRAVAGSVLFVAGFTAVFALLSYAAGELGRGLLEYARPVEIVAGLLTIVLGLTFAGLVPGLWRTWRVTRLPRAGLAAAPLLGATFALSWTPCLSPTLTVVLGLAAVQGSAGRGVTLAVAYALGMGLPFIAFAAGLGWLTRAIAVIRRHGGWVTRLGGLLLVAVGIALVTGSWTEFVNWLRATVGPGQIGI</sequence>
<dbReference type="PANTHER" id="PTHR31272:SF4">
    <property type="entry name" value="CYTOCHROME C-TYPE BIOGENESIS PROTEIN HI_1454-RELATED"/>
    <property type="match status" value="1"/>
</dbReference>
<dbReference type="Proteomes" id="UP001500618">
    <property type="component" value="Unassembled WGS sequence"/>
</dbReference>
<proteinExistence type="predicted"/>
<name>A0ABN2J8X2_9ACTN</name>
<keyword evidence="1" id="KW-0812">Transmembrane</keyword>
<dbReference type="RefSeq" id="WP_344315265.1">
    <property type="nucleotide sequence ID" value="NZ_BAAANY010000045.1"/>
</dbReference>
<feature type="transmembrane region" description="Helical" evidence="1">
    <location>
        <begin position="205"/>
        <end position="227"/>
    </location>
</feature>
<dbReference type="PANTHER" id="PTHR31272">
    <property type="entry name" value="CYTOCHROME C-TYPE BIOGENESIS PROTEIN HI_1454-RELATED"/>
    <property type="match status" value="1"/>
</dbReference>
<protein>
    <submittedName>
        <fullName evidence="2">Cytochrome c biogenesis CcdA family protein</fullName>
    </submittedName>
</protein>
<reference evidence="2 3" key="1">
    <citation type="journal article" date="2019" name="Int. J. Syst. Evol. Microbiol.">
        <title>The Global Catalogue of Microorganisms (GCM) 10K type strain sequencing project: providing services to taxonomists for standard genome sequencing and annotation.</title>
        <authorList>
            <consortium name="The Broad Institute Genomics Platform"/>
            <consortium name="The Broad Institute Genome Sequencing Center for Infectious Disease"/>
            <person name="Wu L."/>
            <person name="Ma J."/>
        </authorList>
    </citation>
    <scope>NUCLEOTIDE SEQUENCE [LARGE SCALE GENOMIC DNA]</scope>
    <source>
        <strain evidence="2 3">JCM 14718</strain>
    </source>
</reference>
<evidence type="ECO:0000313" key="3">
    <source>
        <dbReference type="Proteomes" id="UP001500618"/>
    </source>
</evidence>
<keyword evidence="3" id="KW-1185">Reference proteome</keyword>
<comment type="caution">
    <text evidence="2">The sequence shown here is derived from an EMBL/GenBank/DDBJ whole genome shotgun (WGS) entry which is preliminary data.</text>
</comment>
<dbReference type="EMBL" id="BAAANY010000045">
    <property type="protein sequence ID" value="GAA1720371.1"/>
    <property type="molecule type" value="Genomic_DNA"/>
</dbReference>
<gene>
    <name evidence="2" type="ORF">GCM10009765_80700</name>
</gene>
<dbReference type="InterPro" id="IPR051790">
    <property type="entry name" value="Cytochrome_c-biogenesis_DsbD"/>
</dbReference>
<accession>A0ABN2J8X2</accession>
<organism evidence="2 3">
    <name type="scientific">Fodinicola feengrottensis</name>
    <dbReference type="NCBI Taxonomy" id="435914"/>
    <lineage>
        <taxon>Bacteria</taxon>
        <taxon>Bacillati</taxon>
        <taxon>Actinomycetota</taxon>
        <taxon>Actinomycetes</taxon>
        <taxon>Mycobacteriales</taxon>
        <taxon>Fodinicola</taxon>
    </lineage>
</organism>
<evidence type="ECO:0000256" key="1">
    <source>
        <dbReference type="SAM" id="Phobius"/>
    </source>
</evidence>
<keyword evidence="1" id="KW-0472">Membrane</keyword>
<feature type="transmembrane region" description="Helical" evidence="1">
    <location>
        <begin position="162"/>
        <end position="193"/>
    </location>
</feature>